<evidence type="ECO:0000313" key="2">
    <source>
        <dbReference type="EMBL" id="KXL51921.1"/>
    </source>
</evidence>
<sequence>MENCPDVVSITILACKISEFLPDNELEKLSADLDLLSDAISAILVRRSTNKNE</sequence>
<reference evidence="2 3" key="1">
    <citation type="submission" date="2016-01" db="EMBL/GenBank/DDBJ databases">
        <title>Genome sequence of Clostridium neopropionicum X4, DSM-3847.</title>
        <authorList>
            <person name="Poehlein A."/>
            <person name="Beck M.H."/>
            <person name="Bengelsdorf F.R."/>
            <person name="Daniel R."/>
            <person name="Duerre P."/>
        </authorList>
    </citation>
    <scope>NUCLEOTIDE SEQUENCE [LARGE SCALE GENOMIC DNA]</scope>
    <source>
        <strain evidence="2 3">DSM-3847</strain>
    </source>
</reference>
<proteinExistence type="predicted"/>
<comment type="caution">
    <text evidence="2">The sequence shown here is derived from an EMBL/GenBank/DDBJ whole genome shotgun (WGS) entry which is preliminary data.</text>
</comment>
<accession>A0A136WBM4</accession>
<protein>
    <recommendedName>
        <fullName evidence="1">DUF6774 domain-containing protein</fullName>
    </recommendedName>
</protein>
<dbReference type="Proteomes" id="UP000070539">
    <property type="component" value="Unassembled WGS sequence"/>
</dbReference>
<keyword evidence="3" id="KW-1185">Reference proteome</keyword>
<evidence type="ECO:0000313" key="3">
    <source>
        <dbReference type="Proteomes" id="UP000070539"/>
    </source>
</evidence>
<evidence type="ECO:0000259" key="1">
    <source>
        <dbReference type="Pfam" id="PF20564"/>
    </source>
</evidence>
<dbReference type="AlphaFoldDB" id="A0A136WBM4"/>
<dbReference type="RefSeq" id="WP_157723590.1">
    <property type="nucleotide sequence ID" value="NZ_LRVM01000012.1"/>
</dbReference>
<gene>
    <name evidence="2" type="ORF">CLNEO_26200</name>
</gene>
<feature type="domain" description="DUF6774" evidence="1">
    <location>
        <begin position="23"/>
        <end position="49"/>
    </location>
</feature>
<dbReference type="InterPro" id="IPR046665">
    <property type="entry name" value="DUF6774"/>
</dbReference>
<organism evidence="2 3">
    <name type="scientific">Anaerotignum neopropionicum</name>
    <dbReference type="NCBI Taxonomy" id="36847"/>
    <lineage>
        <taxon>Bacteria</taxon>
        <taxon>Bacillati</taxon>
        <taxon>Bacillota</taxon>
        <taxon>Clostridia</taxon>
        <taxon>Lachnospirales</taxon>
        <taxon>Anaerotignaceae</taxon>
        <taxon>Anaerotignum</taxon>
    </lineage>
</organism>
<dbReference type="EMBL" id="LRVM01000012">
    <property type="protein sequence ID" value="KXL51921.1"/>
    <property type="molecule type" value="Genomic_DNA"/>
</dbReference>
<name>A0A136WBM4_9FIRM</name>
<dbReference type="Pfam" id="PF20564">
    <property type="entry name" value="DUF6774"/>
    <property type="match status" value="1"/>
</dbReference>